<protein>
    <submittedName>
        <fullName evidence="1">Uncharacterized protein</fullName>
    </submittedName>
</protein>
<organism evidence="1 2">
    <name type="scientific">Micromonospora andamanensis</name>
    <dbReference type="NCBI Taxonomy" id="1287068"/>
    <lineage>
        <taxon>Bacteria</taxon>
        <taxon>Bacillati</taxon>
        <taxon>Actinomycetota</taxon>
        <taxon>Actinomycetes</taxon>
        <taxon>Micromonosporales</taxon>
        <taxon>Micromonosporaceae</taxon>
        <taxon>Micromonospora</taxon>
    </lineage>
</organism>
<dbReference type="EMBL" id="BOOZ01000060">
    <property type="protein sequence ID" value="GIJ12721.1"/>
    <property type="molecule type" value="Genomic_DNA"/>
</dbReference>
<evidence type="ECO:0000313" key="1">
    <source>
        <dbReference type="EMBL" id="GIJ12721.1"/>
    </source>
</evidence>
<proteinExistence type="predicted"/>
<dbReference type="RefSeq" id="WP_204014590.1">
    <property type="nucleotide sequence ID" value="NZ_BOOZ01000060.1"/>
</dbReference>
<name>A0ABQ4I492_9ACTN</name>
<reference evidence="1 2" key="1">
    <citation type="submission" date="2021-01" db="EMBL/GenBank/DDBJ databases">
        <title>Whole genome shotgun sequence of Verrucosispora andamanensis NBRC 109075.</title>
        <authorList>
            <person name="Komaki H."/>
            <person name="Tamura T."/>
        </authorList>
    </citation>
    <scope>NUCLEOTIDE SEQUENCE [LARGE SCALE GENOMIC DNA]</scope>
    <source>
        <strain evidence="1 2">NBRC 109075</strain>
    </source>
</reference>
<evidence type="ECO:0000313" key="2">
    <source>
        <dbReference type="Proteomes" id="UP000647017"/>
    </source>
</evidence>
<gene>
    <name evidence="1" type="ORF">Van01_59350</name>
</gene>
<keyword evidence="2" id="KW-1185">Reference proteome</keyword>
<comment type="caution">
    <text evidence="1">The sequence shown here is derived from an EMBL/GenBank/DDBJ whole genome shotgun (WGS) entry which is preliminary data.</text>
</comment>
<dbReference type="Proteomes" id="UP000647017">
    <property type="component" value="Unassembled WGS sequence"/>
</dbReference>
<sequence length="66" mass="7503">MEVSPFAATTPPAKASIAATTAPRWRWRPGQVGRRWRAQWVGTRRGMADEMRLWVPARWWLAGVVG</sequence>
<accession>A0ABQ4I492</accession>